<sequence>MNIILLGAPGSGKGTQAEKLVQNFNFEQLSTGDLFRKNISEKTQMGLEASKLISAGKLVPDEITNKMVEEYLKNGNKENIIFDGYPRTINQAKALKEILVLNNSKIDKVILLDVEEKILLERLVGRLICPKCKRSYHLKNRPPKKEGICDFDNSSLETRPDDKPEKIAIRLQSYLSDTSPLIDYYKTEKKLVKISVSNLTSEKVFEKIREALKL</sequence>
<dbReference type="GO" id="GO:0005737">
    <property type="term" value="C:cytoplasm"/>
    <property type="evidence" value="ECO:0007669"/>
    <property type="project" value="UniProtKB-SubCell"/>
</dbReference>
<evidence type="ECO:0000313" key="10">
    <source>
        <dbReference type="EMBL" id="AXK51028.1"/>
    </source>
</evidence>
<dbReference type="GO" id="GO:0008270">
    <property type="term" value="F:zinc ion binding"/>
    <property type="evidence" value="ECO:0007669"/>
    <property type="project" value="UniProtKB-UniRule"/>
</dbReference>
<feature type="binding site" evidence="6">
    <location>
        <begin position="10"/>
        <end position="15"/>
    </location>
    <ligand>
        <name>ATP</name>
        <dbReference type="ChEBI" id="CHEBI:30616"/>
    </ligand>
</feature>
<keyword evidence="3 6" id="KW-0547">Nucleotide-binding</keyword>
<feature type="binding site" evidence="6">
    <location>
        <position position="36"/>
    </location>
    <ligand>
        <name>AMP</name>
        <dbReference type="ChEBI" id="CHEBI:456215"/>
    </ligand>
</feature>
<dbReference type="InterPro" id="IPR000850">
    <property type="entry name" value="Adenylat/UMP-CMP_kin"/>
</dbReference>
<dbReference type="PRINTS" id="PR00094">
    <property type="entry name" value="ADENYLTKNASE"/>
</dbReference>
<keyword evidence="1 6" id="KW-0808">Transferase</keyword>
<dbReference type="RefSeq" id="WP_115557942.1">
    <property type="nucleotide sequence ID" value="NZ_CP031376.1"/>
</dbReference>
<accession>A0A345Z349</accession>
<dbReference type="CDD" id="cd01428">
    <property type="entry name" value="ADK"/>
    <property type="match status" value="1"/>
</dbReference>
<feature type="region of interest" description="LID" evidence="6">
    <location>
        <begin position="125"/>
        <end position="162"/>
    </location>
</feature>
<dbReference type="PROSITE" id="PS00113">
    <property type="entry name" value="ADENYLATE_KINASE"/>
    <property type="match status" value="1"/>
</dbReference>
<dbReference type="HAMAP" id="MF_00235">
    <property type="entry name" value="Adenylate_kinase_Adk"/>
    <property type="match status" value="1"/>
</dbReference>
<feature type="binding site" evidence="6">
    <location>
        <position position="152"/>
    </location>
    <ligand>
        <name>Zn(2+)</name>
        <dbReference type="ChEBI" id="CHEBI:29105"/>
        <note>structural</note>
    </ligand>
</feature>
<dbReference type="InterPro" id="IPR033690">
    <property type="entry name" value="Adenylat_kinase_CS"/>
</dbReference>
<evidence type="ECO:0000256" key="6">
    <source>
        <dbReference type="HAMAP-Rule" id="MF_00235"/>
    </source>
</evidence>
<feature type="binding site" evidence="6">
    <location>
        <position position="198"/>
    </location>
    <ligand>
        <name>ATP</name>
        <dbReference type="ChEBI" id="CHEBI:30616"/>
    </ligand>
</feature>
<feature type="binding site" evidence="6">
    <location>
        <position position="129"/>
    </location>
    <ligand>
        <name>Zn(2+)</name>
        <dbReference type="ChEBI" id="CHEBI:29105"/>
        <note>structural</note>
    </ligand>
</feature>
<keyword evidence="11" id="KW-1185">Reference proteome</keyword>
<keyword evidence="5 6" id="KW-0067">ATP-binding</keyword>
<dbReference type="NCBIfam" id="NF001381">
    <property type="entry name" value="PRK00279.1-3"/>
    <property type="match status" value="1"/>
</dbReference>
<evidence type="ECO:0000256" key="1">
    <source>
        <dbReference type="ARBA" id="ARBA00022679"/>
    </source>
</evidence>
<dbReference type="SUPFAM" id="SSF52540">
    <property type="entry name" value="P-loop containing nucleoside triphosphate hydrolases"/>
    <property type="match status" value="1"/>
</dbReference>
<dbReference type="Gene3D" id="3.40.50.300">
    <property type="entry name" value="P-loop containing nucleotide triphosphate hydrolases"/>
    <property type="match status" value="1"/>
</dbReference>
<evidence type="ECO:0000313" key="11">
    <source>
        <dbReference type="Proteomes" id="UP000254792"/>
    </source>
</evidence>
<evidence type="ECO:0000256" key="8">
    <source>
        <dbReference type="RuleBase" id="RU003331"/>
    </source>
</evidence>
<feature type="binding site" evidence="6">
    <location>
        <position position="31"/>
    </location>
    <ligand>
        <name>AMP</name>
        <dbReference type="ChEBI" id="CHEBI:456215"/>
    </ligand>
</feature>
<dbReference type="NCBIfam" id="NF011100">
    <property type="entry name" value="PRK14527.1"/>
    <property type="match status" value="1"/>
</dbReference>
<dbReference type="OrthoDB" id="9805030at2"/>
<comment type="subunit">
    <text evidence="6 8">Monomer.</text>
</comment>
<evidence type="ECO:0000256" key="5">
    <source>
        <dbReference type="ARBA" id="ARBA00022840"/>
    </source>
</evidence>
<dbReference type="FunFam" id="3.40.50.300:FF:000106">
    <property type="entry name" value="Adenylate kinase mitochondrial"/>
    <property type="match status" value="1"/>
</dbReference>
<reference evidence="10 11" key="1">
    <citation type="submission" date="2018-07" db="EMBL/GenBank/DDBJ databases">
        <title>Complete genome sequence of Spiroplasma alleghenense PLHS-1 (ATCC 51752).</title>
        <authorList>
            <person name="Chou L."/>
            <person name="Lee T.-Y."/>
            <person name="Tsai Y.-M."/>
            <person name="Kuo C.-H."/>
        </authorList>
    </citation>
    <scope>NUCLEOTIDE SEQUENCE [LARGE SCALE GENOMIC DNA]</scope>
    <source>
        <strain evidence="10 11">PLHS-1</strain>
    </source>
</reference>
<feature type="binding site" evidence="6">
    <location>
        <begin position="135"/>
        <end position="136"/>
    </location>
    <ligand>
        <name>ATP</name>
        <dbReference type="ChEBI" id="CHEBI:30616"/>
    </ligand>
</feature>
<evidence type="ECO:0000256" key="2">
    <source>
        <dbReference type="ARBA" id="ARBA00022727"/>
    </source>
</evidence>
<keyword evidence="2 6" id="KW-0545">Nucleotide biosynthesis</keyword>
<comment type="catalytic activity">
    <reaction evidence="6 8">
        <text>AMP + ATP = 2 ADP</text>
        <dbReference type="Rhea" id="RHEA:12973"/>
        <dbReference type="ChEBI" id="CHEBI:30616"/>
        <dbReference type="ChEBI" id="CHEBI:456215"/>
        <dbReference type="ChEBI" id="CHEBI:456216"/>
        <dbReference type="EC" id="2.7.4.3"/>
    </reaction>
</comment>
<name>A0A345Z349_9MOLU</name>
<dbReference type="GO" id="GO:0004017">
    <property type="term" value="F:AMP kinase activity"/>
    <property type="evidence" value="ECO:0007669"/>
    <property type="project" value="UniProtKB-UniRule"/>
</dbReference>
<feature type="binding site" evidence="6">
    <location>
        <position position="149"/>
    </location>
    <ligand>
        <name>Zn(2+)</name>
        <dbReference type="ChEBI" id="CHEBI:29105"/>
        <note>structural</note>
    </ligand>
</feature>
<feature type="domain" description="Adenylate kinase active site lid" evidence="9">
    <location>
        <begin position="126"/>
        <end position="161"/>
    </location>
</feature>
<dbReference type="KEGG" id="salx:SALLE_v1c03540"/>
<evidence type="ECO:0000256" key="3">
    <source>
        <dbReference type="ARBA" id="ARBA00022741"/>
    </source>
</evidence>
<dbReference type="AlphaFoldDB" id="A0A345Z349"/>
<organism evidence="10 11">
    <name type="scientific">Spiroplasma alleghenense</name>
    <dbReference type="NCBI Taxonomy" id="216931"/>
    <lineage>
        <taxon>Bacteria</taxon>
        <taxon>Bacillati</taxon>
        <taxon>Mycoplasmatota</taxon>
        <taxon>Mollicutes</taxon>
        <taxon>Entomoplasmatales</taxon>
        <taxon>Spiroplasmataceae</taxon>
        <taxon>Spiroplasma</taxon>
    </lineage>
</organism>
<comment type="domain">
    <text evidence="6">Consists of three domains, a large central CORE domain and two small peripheral domains, NMPbind and LID, which undergo movements during catalysis. The LID domain closes over the site of phosphoryl transfer upon ATP binding. Assembling and dissambling the active center during each catalytic cycle provides an effective means to prevent ATP hydrolysis. Some bacteria have evolved a zinc-coordinating structure that stabilizes the LID domain.</text>
</comment>
<evidence type="ECO:0000256" key="4">
    <source>
        <dbReference type="ARBA" id="ARBA00022777"/>
    </source>
</evidence>
<comment type="pathway">
    <text evidence="6">Purine metabolism; AMP biosynthesis via salvage pathway; AMP from ADP: step 1/1.</text>
</comment>
<feature type="binding site" evidence="6">
    <location>
        <position position="91"/>
    </location>
    <ligand>
        <name>AMP</name>
        <dbReference type="ChEBI" id="CHEBI:456215"/>
    </ligand>
</feature>
<dbReference type="EC" id="2.7.4.3" evidence="6 8"/>
<feature type="binding site" evidence="6">
    <location>
        <position position="126"/>
    </location>
    <ligand>
        <name>ATP</name>
        <dbReference type="ChEBI" id="CHEBI:30616"/>
    </ligand>
</feature>
<dbReference type="EMBL" id="CP031376">
    <property type="protein sequence ID" value="AXK51028.1"/>
    <property type="molecule type" value="Genomic_DNA"/>
</dbReference>
<keyword evidence="6" id="KW-0862">Zinc</keyword>
<dbReference type="InterPro" id="IPR027417">
    <property type="entry name" value="P-loop_NTPase"/>
</dbReference>
<keyword evidence="6" id="KW-0479">Metal-binding</keyword>
<keyword evidence="4 6" id="KW-0418">Kinase</keyword>
<dbReference type="GO" id="GO:0005524">
    <property type="term" value="F:ATP binding"/>
    <property type="evidence" value="ECO:0007669"/>
    <property type="project" value="UniProtKB-UniRule"/>
</dbReference>
<gene>
    <name evidence="6 10" type="primary">adk</name>
    <name evidence="10" type="ORF">SALLE_v1c03540</name>
</gene>
<dbReference type="Pfam" id="PF05191">
    <property type="entry name" value="ADK_lid"/>
    <property type="match status" value="1"/>
</dbReference>
<dbReference type="Pfam" id="PF00406">
    <property type="entry name" value="ADK"/>
    <property type="match status" value="1"/>
</dbReference>
<dbReference type="PANTHER" id="PTHR23359">
    <property type="entry name" value="NUCLEOTIDE KINASE"/>
    <property type="match status" value="1"/>
</dbReference>
<dbReference type="InterPro" id="IPR006259">
    <property type="entry name" value="Adenyl_kin_sub"/>
</dbReference>
<comment type="subcellular location">
    <subcellularLocation>
        <location evidence="6 8">Cytoplasm</location>
    </subcellularLocation>
</comment>
<dbReference type="Proteomes" id="UP000254792">
    <property type="component" value="Chromosome"/>
</dbReference>
<protein>
    <recommendedName>
        <fullName evidence="6 8">Adenylate kinase</fullName>
        <shortName evidence="6">AK</shortName>
        <ecNumber evidence="6 8">2.7.4.3</ecNumber>
    </recommendedName>
    <alternativeName>
        <fullName evidence="6">ATP-AMP transphosphorylase</fullName>
    </alternativeName>
    <alternativeName>
        <fullName evidence="6">ATP:AMP phosphotransferase</fullName>
    </alternativeName>
    <alternativeName>
        <fullName evidence="6">Adenylate monophosphate kinase</fullName>
    </alternativeName>
</protein>
<dbReference type="InterPro" id="IPR007862">
    <property type="entry name" value="Adenylate_kinase_lid-dom"/>
</dbReference>
<keyword evidence="6" id="KW-0963">Cytoplasm</keyword>
<dbReference type="NCBIfam" id="TIGR01351">
    <property type="entry name" value="adk"/>
    <property type="match status" value="1"/>
</dbReference>
<feature type="binding site" evidence="6">
    <location>
        <begin position="84"/>
        <end position="87"/>
    </location>
    <ligand>
        <name>AMP</name>
        <dbReference type="ChEBI" id="CHEBI:456215"/>
    </ligand>
</feature>
<feature type="binding site" evidence="6">
    <location>
        <position position="132"/>
    </location>
    <ligand>
        <name>Zn(2+)</name>
        <dbReference type="ChEBI" id="CHEBI:29105"/>
        <note>structural</note>
    </ligand>
</feature>
<feature type="region of interest" description="NMP" evidence="6">
    <location>
        <begin position="30"/>
        <end position="59"/>
    </location>
</feature>
<comment type="similarity">
    <text evidence="6 7">Belongs to the adenylate kinase family.</text>
</comment>
<feature type="binding site" evidence="6">
    <location>
        <position position="159"/>
    </location>
    <ligand>
        <name>AMP</name>
        <dbReference type="ChEBI" id="CHEBI:456215"/>
    </ligand>
</feature>
<evidence type="ECO:0000259" key="9">
    <source>
        <dbReference type="Pfam" id="PF05191"/>
    </source>
</evidence>
<dbReference type="GO" id="GO:0044209">
    <property type="term" value="P:AMP salvage"/>
    <property type="evidence" value="ECO:0007669"/>
    <property type="project" value="UniProtKB-UniRule"/>
</dbReference>
<comment type="function">
    <text evidence="6">Catalyzes the reversible transfer of the terminal phosphate group between ATP and AMP. Plays an important role in cellular energy homeostasis and in adenine nucleotide metabolism.</text>
</comment>
<proteinExistence type="inferred from homology"/>
<evidence type="ECO:0000256" key="7">
    <source>
        <dbReference type="RuleBase" id="RU003330"/>
    </source>
</evidence>
<feature type="binding site" evidence="6">
    <location>
        <position position="170"/>
    </location>
    <ligand>
        <name>AMP</name>
        <dbReference type="ChEBI" id="CHEBI:456215"/>
    </ligand>
</feature>
<feature type="binding site" evidence="6">
    <location>
        <begin position="57"/>
        <end position="59"/>
    </location>
    <ligand>
        <name>AMP</name>
        <dbReference type="ChEBI" id="CHEBI:456215"/>
    </ligand>
</feature>
<dbReference type="UniPathway" id="UPA00588">
    <property type="reaction ID" value="UER00649"/>
</dbReference>